<dbReference type="EMBL" id="JAAIJQ010000082">
    <property type="protein sequence ID" value="NEV64281.1"/>
    <property type="molecule type" value="Genomic_DNA"/>
</dbReference>
<dbReference type="Gene3D" id="3.40.250.10">
    <property type="entry name" value="Rhodanese-like domain"/>
    <property type="match status" value="1"/>
</dbReference>
<dbReference type="PROSITE" id="PS50206">
    <property type="entry name" value="RHODANESE_3"/>
    <property type="match status" value="1"/>
</dbReference>
<dbReference type="InterPro" id="IPR036873">
    <property type="entry name" value="Rhodanese-like_dom_sf"/>
</dbReference>
<dbReference type="SUPFAM" id="SSF52821">
    <property type="entry name" value="Rhodanese/Cell cycle control phosphatase"/>
    <property type="match status" value="1"/>
</dbReference>
<dbReference type="RefSeq" id="WP_164454868.1">
    <property type="nucleotide sequence ID" value="NZ_JAAIJQ010000082.1"/>
</dbReference>
<dbReference type="AlphaFoldDB" id="A0A6M0K4T1"/>
<dbReference type="Pfam" id="PF00581">
    <property type="entry name" value="Rhodanese"/>
    <property type="match status" value="1"/>
</dbReference>
<keyword evidence="4" id="KW-1185">Reference proteome</keyword>
<organism evidence="3 4">
    <name type="scientific">Thiorhodococcus minor</name>
    <dbReference type="NCBI Taxonomy" id="57489"/>
    <lineage>
        <taxon>Bacteria</taxon>
        <taxon>Pseudomonadati</taxon>
        <taxon>Pseudomonadota</taxon>
        <taxon>Gammaproteobacteria</taxon>
        <taxon>Chromatiales</taxon>
        <taxon>Chromatiaceae</taxon>
        <taxon>Thiorhodococcus</taxon>
    </lineage>
</organism>
<dbReference type="NCBIfam" id="TIGR03865">
    <property type="entry name" value="PQQ_CXXCW"/>
    <property type="match status" value="1"/>
</dbReference>
<dbReference type="InterPro" id="IPR001763">
    <property type="entry name" value="Rhodanese-like_dom"/>
</dbReference>
<proteinExistence type="predicted"/>
<dbReference type="Proteomes" id="UP000483379">
    <property type="component" value="Unassembled WGS sequence"/>
</dbReference>
<feature type="domain" description="Rhodanese" evidence="2">
    <location>
        <begin position="70"/>
        <end position="186"/>
    </location>
</feature>
<feature type="signal peptide" evidence="1">
    <location>
        <begin position="1"/>
        <end position="27"/>
    </location>
</feature>
<protein>
    <submittedName>
        <fullName evidence="3">PQQ-dependent catabolism-associated CXXCW motif protein</fullName>
    </submittedName>
</protein>
<dbReference type="CDD" id="cd00158">
    <property type="entry name" value="RHOD"/>
    <property type="match status" value="1"/>
</dbReference>
<name>A0A6M0K4T1_9GAMM</name>
<feature type="chain" id="PRO_5026656018" evidence="1">
    <location>
        <begin position="28"/>
        <end position="198"/>
    </location>
</feature>
<evidence type="ECO:0000256" key="1">
    <source>
        <dbReference type="SAM" id="SignalP"/>
    </source>
</evidence>
<sequence length="198" mass="21742">MRPRPWQFAFALICIQLALVEADPARAADRQTTALFDDQGYRLDDFLAPVPATAPGAITLTTPEARAMHQAGDAIFIDVRPAPARPSGLPAGTLWLPPARQSIPGAVWLPNIGFGRLSDQLDAYLRSALERLTTSDPSHPMVLYCRADCWMSWNAAKRIAALGYTAVYWYPNGTTGWSRAGLRLEPIQPEPLDSSRAR</sequence>
<evidence type="ECO:0000259" key="2">
    <source>
        <dbReference type="PROSITE" id="PS50206"/>
    </source>
</evidence>
<accession>A0A6M0K4T1</accession>
<dbReference type="SMART" id="SM00450">
    <property type="entry name" value="RHOD"/>
    <property type="match status" value="1"/>
</dbReference>
<dbReference type="InterPro" id="IPR022376">
    <property type="entry name" value="PQQ_CXXCW"/>
</dbReference>
<keyword evidence="1" id="KW-0732">Signal</keyword>
<gene>
    <name evidence="3" type="ORF">G3446_20740</name>
</gene>
<comment type="caution">
    <text evidence="3">The sequence shown here is derived from an EMBL/GenBank/DDBJ whole genome shotgun (WGS) entry which is preliminary data.</text>
</comment>
<reference evidence="3 4" key="1">
    <citation type="submission" date="2020-02" db="EMBL/GenBank/DDBJ databases">
        <title>Genome sequences of Thiorhodococcus mannitoliphagus and Thiorhodococcus minor, purple sulfur photosynthetic bacteria in the gammaproteobacterial family, Chromatiaceae.</title>
        <authorList>
            <person name="Aviles F.A."/>
            <person name="Meyer T.E."/>
            <person name="Kyndt J.A."/>
        </authorList>
    </citation>
    <scope>NUCLEOTIDE SEQUENCE [LARGE SCALE GENOMIC DNA]</scope>
    <source>
        <strain evidence="3 4">DSM 11518</strain>
    </source>
</reference>
<evidence type="ECO:0000313" key="3">
    <source>
        <dbReference type="EMBL" id="NEV64281.1"/>
    </source>
</evidence>
<evidence type="ECO:0000313" key="4">
    <source>
        <dbReference type="Proteomes" id="UP000483379"/>
    </source>
</evidence>